<dbReference type="InterPro" id="IPR008928">
    <property type="entry name" value="6-hairpin_glycosidase_sf"/>
</dbReference>
<dbReference type="EMBL" id="UINC01178468">
    <property type="protein sequence ID" value="SVD86641.1"/>
    <property type="molecule type" value="Genomic_DNA"/>
</dbReference>
<evidence type="ECO:0008006" key="2">
    <source>
        <dbReference type="Google" id="ProtNLM"/>
    </source>
</evidence>
<gene>
    <name evidence="1" type="ORF">METZ01_LOCUS439495</name>
</gene>
<reference evidence="1" key="1">
    <citation type="submission" date="2018-05" db="EMBL/GenBank/DDBJ databases">
        <authorList>
            <person name="Lanie J.A."/>
            <person name="Ng W.-L."/>
            <person name="Kazmierczak K.M."/>
            <person name="Andrzejewski T.M."/>
            <person name="Davidsen T.M."/>
            <person name="Wayne K.J."/>
            <person name="Tettelin H."/>
            <person name="Glass J.I."/>
            <person name="Rusch D."/>
            <person name="Podicherti R."/>
            <person name="Tsui H.-C.T."/>
            <person name="Winkler M.E."/>
        </authorList>
    </citation>
    <scope>NUCLEOTIDE SEQUENCE</scope>
</reference>
<dbReference type="AlphaFoldDB" id="A0A382YU55"/>
<name>A0A382YU55_9ZZZZ</name>
<evidence type="ECO:0000313" key="1">
    <source>
        <dbReference type="EMBL" id="SVD86641.1"/>
    </source>
</evidence>
<protein>
    <recommendedName>
        <fullName evidence="2">Prenyltransferase</fullName>
    </recommendedName>
</protein>
<dbReference type="Gene3D" id="1.50.10.10">
    <property type="match status" value="1"/>
</dbReference>
<dbReference type="InterPro" id="IPR012341">
    <property type="entry name" value="6hp_glycosidase-like_sf"/>
</dbReference>
<dbReference type="GO" id="GO:0005975">
    <property type="term" value="P:carbohydrate metabolic process"/>
    <property type="evidence" value="ECO:0007669"/>
    <property type="project" value="InterPro"/>
</dbReference>
<dbReference type="SUPFAM" id="SSF48208">
    <property type="entry name" value="Six-hairpin glycosidases"/>
    <property type="match status" value="1"/>
</dbReference>
<sequence>WLLTGDRGFLESMWPVVERAVDFVLDLQTPRGEILWARHTDGTPWSFALLAGSASICHSLRCAVAVAEEMGHERPDWELSLGHLAHVVRTRPAGAFAPKDRWAMDWYYPVLGGAITGDEALTHLASRRNEFVIDGAAGGGVASLGVRCVSDKDWATAAETSECAMAHLLAGDRAMAIDLFRATLPMRQSDGRYLTGIVYPDLVTFPTDECSTYTSAAVVLAADALGDCSPASGLFADHRGLPDVILVEEPFLRAQVPEND</sequence>
<accession>A0A382YU55</accession>
<organism evidence="1">
    <name type="scientific">marine metagenome</name>
    <dbReference type="NCBI Taxonomy" id="408172"/>
    <lineage>
        <taxon>unclassified sequences</taxon>
        <taxon>metagenomes</taxon>
        <taxon>ecological metagenomes</taxon>
    </lineage>
</organism>
<proteinExistence type="predicted"/>
<feature type="non-terminal residue" evidence="1">
    <location>
        <position position="1"/>
    </location>
</feature>